<dbReference type="CTD" id="43566"/>
<evidence type="ECO:0000256" key="2">
    <source>
        <dbReference type="ARBA" id="ARBA00022723"/>
    </source>
</evidence>
<evidence type="ECO:0000313" key="14">
    <source>
        <dbReference type="RefSeq" id="XP_030370652.1"/>
    </source>
</evidence>
<dbReference type="AlphaFoldDB" id="A0A6J2T6V2"/>
<dbReference type="SMART" id="SM00355">
    <property type="entry name" value="ZnF_C2H2"/>
    <property type="match status" value="7"/>
</dbReference>
<evidence type="ECO:0000256" key="7">
    <source>
        <dbReference type="ARBA" id="ARBA00023125"/>
    </source>
</evidence>
<dbReference type="PANTHER" id="PTHR24388:SF79">
    <property type="entry name" value="C2H2-TYPE DOMAIN-CONTAINING PROTEIN"/>
    <property type="match status" value="1"/>
</dbReference>
<evidence type="ECO:0000313" key="13">
    <source>
        <dbReference type="Proteomes" id="UP000504634"/>
    </source>
</evidence>
<keyword evidence="6" id="KW-0805">Transcription regulation</keyword>
<evidence type="ECO:0000259" key="12">
    <source>
        <dbReference type="PROSITE" id="PS50157"/>
    </source>
</evidence>
<feature type="domain" description="C2H2-type" evidence="12">
    <location>
        <begin position="339"/>
        <end position="366"/>
    </location>
</feature>
<sequence>MSSCCICQFSVRSNATNPVKNIYEETIGDPPVSISLVLLQCTKGTDFHIESASICKKCCEKLSRYHKSIQIAKKLRQEILELIRSPFIIQEFKTTLTRVEYKDVYGEEDEAEANIDEGLKADKAPLSDALEPADDDSEKTFVEKYVTADESDAQEEFQMVDIENEIVIHDQEEEVEPKENPAEEEVETLKDDNLSEFEDQLDGTIEYLISDNEDMDHYSSGDYTVNIQCPSCPEQFSNRRAYNAHTKREHFPGYVCDQCGKTLQSYSGFIGHLQNHEPVKQFECPECGERFNRKFRLKHHMAWHTGETPYQCEICSKRFVHKVALYKHKMIHDNDTKRLECQVCEFKTRTKAHLERHMRSHTGAKPFCCPVCNKRFSQMYNMKAHLREHENPGCNRQRRFHCPKCTHSFINEQNFVNHVQRGDCTSA</sequence>
<dbReference type="PROSITE" id="PS50157">
    <property type="entry name" value="ZINC_FINGER_C2H2_2"/>
    <property type="match status" value="5"/>
</dbReference>
<dbReference type="GO" id="GO:0005634">
    <property type="term" value="C:nucleus"/>
    <property type="evidence" value="ECO:0007669"/>
    <property type="project" value="UniProtKB-SubCell"/>
</dbReference>
<dbReference type="InterPro" id="IPR050527">
    <property type="entry name" value="Snail/Krueppel_Znf"/>
</dbReference>
<dbReference type="FunFam" id="3.30.160.60:FF:000646">
    <property type="entry name" value="Myeloid zinc finger 1"/>
    <property type="match status" value="1"/>
</dbReference>
<dbReference type="FunFam" id="3.30.160.60:FF:001843">
    <property type="entry name" value="Zinc finger 30C"/>
    <property type="match status" value="1"/>
</dbReference>
<dbReference type="GeneID" id="115621210"/>
<gene>
    <name evidence="14" type="primary">LOC115621210</name>
</gene>
<dbReference type="PROSITE" id="PS00028">
    <property type="entry name" value="ZINC_FINGER_C2H2_1"/>
    <property type="match status" value="5"/>
</dbReference>
<dbReference type="GO" id="GO:0000978">
    <property type="term" value="F:RNA polymerase II cis-regulatory region sequence-specific DNA binding"/>
    <property type="evidence" value="ECO:0007669"/>
    <property type="project" value="TreeGrafter"/>
</dbReference>
<dbReference type="FunFam" id="3.30.160.60:FF:000145">
    <property type="entry name" value="Zinc finger protein 574"/>
    <property type="match status" value="1"/>
</dbReference>
<evidence type="ECO:0000256" key="11">
    <source>
        <dbReference type="PROSITE-ProRule" id="PRU00042"/>
    </source>
</evidence>
<dbReference type="Proteomes" id="UP000504634">
    <property type="component" value="Unplaced"/>
</dbReference>
<dbReference type="InterPro" id="IPR013087">
    <property type="entry name" value="Znf_C2H2_type"/>
</dbReference>
<name>A0A6J2T6V2_DROLE</name>
<dbReference type="FunFam" id="3.30.160.60:FF:000446">
    <property type="entry name" value="Zinc finger protein"/>
    <property type="match status" value="1"/>
</dbReference>
<feature type="domain" description="C2H2-type" evidence="12">
    <location>
        <begin position="310"/>
        <end position="337"/>
    </location>
</feature>
<feature type="domain" description="C2H2-type" evidence="12">
    <location>
        <begin position="367"/>
        <end position="389"/>
    </location>
</feature>
<dbReference type="PANTHER" id="PTHR24388">
    <property type="entry name" value="ZINC FINGER PROTEIN"/>
    <property type="match status" value="1"/>
</dbReference>
<evidence type="ECO:0000256" key="1">
    <source>
        <dbReference type="ARBA" id="ARBA00004123"/>
    </source>
</evidence>
<evidence type="ECO:0000256" key="6">
    <source>
        <dbReference type="ARBA" id="ARBA00023015"/>
    </source>
</evidence>
<dbReference type="Pfam" id="PF13912">
    <property type="entry name" value="zf-C2H2_6"/>
    <property type="match status" value="2"/>
</dbReference>
<keyword evidence="13" id="KW-1185">Reference proteome</keyword>
<keyword evidence="7" id="KW-0238">DNA-binding</keyword>
<reference evidence="14" key="1">
    <citation type="submission" date="2025-08" db="UniProtKB">
        <authorList>
            <consortium name="RefSeq"/>
        </authorList>
    </citation>
    <scope>IDENTIFICATION</scope>
    <source>
        <strain evidence="14">11010-0011.00</strain>
        <tissue evidence="14">Whole body</tissue>
    </source>
</reference>
<dbReference type="GO" id="GO:0008270">
    <property type="term" value="F:zinc ion binding"/>
    <property type="evidence" value="ECO:0007669"/>
    <property type="project" value="UniProtKB-KW"/>
</dbReference>
<keyword evidence="8" id="KW-0804">Transcription</keyword>
<evidence type="ECO:0000256" key="8">
    <source>
        <dbReference type="ARBA" id="ARBA00023163"/>
    </source>
</evidence>
<proteinExistence type="inferred from homology"/>
<dbReference type="Gene3D" id="3.30.160.60">
    <property type="entry name" value="Classic Zinc Finger"/>
    <property type="match status" value="5"/>
</dbReference>
<dbReference type="SUPFAM" id="SSF57667">
    <property type="entry name" value="beta-beta-alpha zinc fingers"/>
    <property type="match status" value="3"/>
</dbReference>
<keyword evidence="3" id="KW-0677">Repeat</keyword>
<keyword evidence="9" id="KW-0539">Nucleus</keyword>
<dbReference type="InterPro" id="IPR036236">
    <property type="entry name" value="Znf_C2H2_sf"/>
</dbReference>
<keyword evidence="2" id="KW-0479">Metal-binding</keyword>
<evidence type="ECO:0000256" key="10">
    <source>
        <dbReference type="ARBA" id="ARBA00037948"/>
    </source>
</evidence>
<feature type="domain" description="C2H2-type" evidence="12">
    <location>
        <begin position="282"/>
        <end position="309"/>
    </location>
</feature>
<evidence type="ECO:0000256" key="3">
    <source>
        <dbReference type="ARBA" id="ARBA00022737"/>
    </source>
</evidence>
<dbReference type="GO" id="GO:0000981">
    <property type="term" value="F:DNA-binding transcription factor activity, RNA polymerase II-specific"/>
    <property type="evidence" value="ECO:0007669"/>
    <property type="project" value="TreeGrafter"/>
</dbReference>
<comment type="similarity">
    <text evidence="10">Belongs to the snail C2H2-type zinc-finger protein family.</text>
</comment>
<organism evidence="13 14">
    <name type="scientific">Drosophila lebanonensis</name>
    <name type="common">Fruit fly</name>
    <name type="synonym">Scaptodrosophila lebanonensis</name>
    <dbReference type="NCBI Taxonomy" id="7225"/>
    <lineage>
        <taxon>Eukaryota</taxon>
        <taxon>Metazoa</taxon>
        <taxon>Ecdysozoa</taxon>
        <taxon>Arthropoda</taxon>
        <taxon>Hexapoda</taxon>
        <taxon>Insecta</taxon>
        <taxon>Pterygota</taxon>
        <taxon>Neoptera</taxon>
        <taxon>Endopterygota</taxon>
        <taxon>Diptera</taxon>
        <taxon>Brachycera</taxon>
        <taxon>Muscomorpha</taxon>
        <taxon>Ephydroidea</taxon>
        <taxon>Drosophilidae</taxon>
        <taxon>Scaptodrosophila</taxon>
    </lineage>
</organism>
<keyword evidence="4 11" id="KW-0863">Zinc-finger</keyword>
<dbReference type="OrthoDB" id="6077919at2759"/>
<evidence type="ECO:0000256" key="9">
    <source>
        <dbReference type="ARBA" id="ARBA00023242"/>
    </source>
</evidence>
<evidence type="ECO:0000256" key="5">
    <source>
        <dbReference type="ARBA" id="ARBA00022833"/>
    </source>
</evidence>
<dbReference type="RefSeq" id="XP_030370652.1">
    <property type="nucleotide sequence ID" value="XM_030514792.1"/>
</dbReference>
<protein>
    <submittedName>
        <fullName evidence="14">Zinc finger protein 774</fullName>
    </submittedName>
</protein>
<dbReference type="Pfam" id="PF00096">
    <property type="entry name" value="zf-C2H2"/>
    <property type="match status" value="4"/>
</dbReference>
<evidence type="ECO:0000256" key="4">
    <source>
        <dbReference type="ARBA" id="ARBA00022771"/>
    </source>
</evidence>
<accession>A0A6J2T6V2</accession>
<comment type="subcellular location">
    <subcellularLocation>
        <location evidence="1">Nucleus</location>
    </subcellularLocation>
</comment>
<feature type="domain" description="C2H2-type" evidence="12">
    <location>
        <begin position="254"/>
        <end position="281"/>
    </location>
</feature>
<keyword evidence="5" id="KW-0862">Zinc</keyword>